<accession>A0ABT0RXL2</accession>
<proteinExistence type="predicted"/>
<keyword evidence="3" id="KW-1185">Reference proteome</keyword>
<organism evidence="2 3">
    <name type="scientific">Sphingomonas caseinilyticus</name>
    <dbReference type="NCBI Taxonomy" id="2908205"/>
    <lineage>
        <taxon>Bacteria</taxon>
        <taxon>Pseudomonadati</taxon>
        <taxon>Pseudomonadota</taxon>
        <taxon>Alphaproteobacteria</taxon>
        <taxon>Sphingomonadales</taxon>
        <taxon>Sphingomonadaceae</taxon>
        <taxon>Sphingomonas</taxon>
    </lineage>
</organism>
<dbReference type="Gene3D" id="3.50.50.60">
    <property type="entry name" value="FAD/NAD(P)-binding domain"/>
    <property type="match status" value="2"/>
</dbReference>
<dbReference type="PANTHER" id="PTHR40254:SF1">
    <property type="entry name" value="BLR0577 PROTEIN"/>
    <property type="match status" value="1"/>
</dbReference>
<dbReference type="EMBL" id="JAMGBA010000003">
    <property type="protein sequence ID" value="MCL6699636.1"/>
    <property type="molecule type" value="Genomic_DNA"/>
</dbReference>
<evidence type="ECO:0000313" key="2">
    <source>
        <dbReference type="EMBL" id="MCL6699636.1"/>
    </source>
</evidence>
<comment type="caution">
    <text evidence="2">The sequence shown here is derived from an EMBL/GenBank/DDBJ whole genome shotgun (WGS) entry which is preliminary data.</text>
</comment>
<gene>
    <name evidence="2" type="ORF">LZ496_12690</name>
</gene>
<dbReference type="SUPFAM" id="SSF51905">
    <property type="entry name" value="FAD/NAD(P)-binding domain"/>
    <property type="match status" value="1"/>
</dbReference>
<dbReference type="Pfam" id="PF13454">
    <property type="entry name" value="NAD_binding_9"/>
    <property type="match status" value="1"/>
</dbReference>
<dbReference type="InterPro" id="IPR052189">
    <property type="entry name" value="L-asp_N-monooxygenase_NS-form"/>
</dbReference>
<evidence type="ECO:0000259" key="1">
    <source>
        <dbReference type="Pfam" id="PF13454"/>
    </source>
</evidence>
<evidence type="ECO:0000313" key="3">
    <source>
        <dbReference type="Proteomes" id="UP001203410"/>
    </source>
</evidence>
<name>A0ABT0RXL2_9SPHN</name>
<dbReference type="RefSeq" id="WP_249905092.1">
    <property type="nucleotide sequence ID" value="NZ_JAMGBA010000003.1"/>
</dbReference>
<dbReference type="InterPro" id="IPR038732">
    <property type="entry name" value="HpyO/CreE_NAD-binding"/>
</dbReference>
<dbReference type="Proteomes" id="UP001203410">
    <property type="component" value="Unassembled WGS sequence"/>
</dbReference>
<dbReference type="PANTHER" id="PTHR40254">
    <property type="entry name" value="BLR0577 PROTEIN"/>
    <property type="match status" value="1"/>
</dbReference>
<protein>
    <submittedName>
        <fullName evidence="2">FAD/NAD(P)-binding protein</fullName>
    </submittedName>
</protein>
<feature type="domain" description="FAD-dependent urate hydroxylase HpyO/Asp monooxygenase CreE-like FAD/NAD(P)-binding" evidence="1">
    <location>
        <begin position="8"/>
        <end position="148"/>
    </location>
</feature>
<sequence length="441" mass="47612">MTGDTGVIIVGGGFSGTMLAAELARRGIRATLVERSGREGRGTAYSTPEDAHLLNVVAAKMGAWADEPEHFAKTVEGEGYQPGDFVPRRRYGEYLSGILQEAEDSGLVTVVRADAQSAGPRAGGGWTVALGDGTELNAKALVVAHGNQAPDPPEAATGISEQLFVNDPWSDEGRKAVERAAALNSDVLLIGTGLTMIDVVLSLDEAGHRGQICALSRRGLAPRAHAEHNPAPVRIEEVPQGSLKALWEWLRSQSARVGWRAAVDSIRPYTHQIWQALTDADRLRFLRHARPWWDVHRHRIAPEVAGRIKQLVQEGRLHIVAARVKAMREEKGQLAVAIQRRGMENAKSVNFCLAVNCTGPLGAISESDDPLLNSLFDGGHARPDSLDLGLDVDGRSRIAGAKRAWALGPLTKGRFWEITAVPDIRGQVATVADDIAEELKR</sequence>
<reference evidence="2 3" key="1">
    <citation type="submission" date="2022-05" db="EMBL/GenBank/DDBJ databases">
        <authorList>
            <person name="Jo J.-H."/>
            <person name="Im W.-T."/>
        </authorList>
    </citation>
    <scope>NUCLEOTIDE SEQUENCE [LARGE SCALE GENOMIC DNA]</scope>
    <source>
        <strain evidence="2 3">NSE70-1</strain>
    </source>
</reference>
<dbReference type="InterPro" id="IPR036188">
    <property type="entry name" value="FAD/NAD-bd_sf"/>
</dbReference>